<reference evidence="3" key="1">
    <citation type="journal article" date="2019" name="Int. J. Syst. Evol. Microbiol.">
        <title>The Global Catalogue of Microorganisms (GCM) 10K type strain sequencing project: providing services to taxonomists for standard genome sequencing and annotation.</title>
        <authorList>
            <consortium name="The Broad Institute Genomics Platform"/>
            <consortium name="The Broad Institute Genome Sequencing Center for Infectious Disease"/>
            <person name="Wu L."/>
            <person name="Ma J."/>
        </authorList>
    </citation>
    <scope>NUCLEOTIDE SEQUENCE [LARGE SCALE GENOMIC DNA]</scope>
    <source>
        <strain evidence="3">NBRC 108894</strain>
    </source>
</reference>
<sequence>MRQLENRARVVAHAAHQERVELQERVGGIGAARPRDRLAELRELRDDGVVRTLGQRPPDRALAEGQVLHRLRASEERVERLDGGGGETALAQLLDDAVLPDLVELVDRDERLLVLGGREAERLEHPDQQPPVVDAHERALEPQPVDRVERRDEQLGLGAHRRLPDDVDVALHELAVAALLRALGPPHRSDLDAAEHRRQFRAVARVEPRERHGQVEPQAEVDEVERLGGGLQVVVRQPALLDAEGELLVVTPEPRVQARTVLRDGRLDLVEAVGAIAVPDDREQPFAMRLLRRQEVAHSPGRIDGVRHPSSLSGRLAHRDRERVG</sequence>
<dbReference type="EMBL" id="BSVB01000001">
    <property type="protein sequence ID" value="GMA96140.1"/>
    <property type="molecule type" value="Genomic_DNA"/>
</dbReference>
<protein>
    <submittedName>
        <fullName evidence="2">Uncharacterized protein</fullName>
    </submittedName>
</protein>
<evidence type="ECO:0000256" key="1">
    <source>
        <dbReference type="SAM" id="MobiDB-lite"/>
    </source>
</evidence>
<dbReference type="Proteomes" id="UP001157034">
    <property type="component" value="Unassembled WGS sequence"/>
</dbReference>
<keyword evidence="3" id="KW-1185">Reference proteome</keyword>
<proteinExistence type="predicted"/>
<accession>A0ABQ6K963</accession>
<gene>
    <name evidence="2" type="ORF">GCM10025881_29640</name>
</gene>
<comment type="caution">
    <text evidence="2">The sequence shown here is derived from an EMBL/GenBank/DDBJ whole genome shotgun (WGS) entry which is preliminary data.</text>
</comment>
<organism evidence="2 3">
    <name type="scientific">Pseudolysinimonas kribbensis</name>
    <dbReference type="NCBI Taxonomy" id="433641"/>
    <lineage>
        <taxon>Bacteria</taxon>
        <taxon>Bacillati</taxon>
        <taxon>Actinomycetota</taxon>
        <taxon>Actinomycetes</taxon>
        <taxon>Micrococcales</taxon>
        <taxon>Microbacteriaceae</taxon>
        <taxon>Pseudolysinimonas</taxon>
    </lineage>
</organism>
<evidence type="ECO:0000313" key="2">
    <source>
        <dbReference type="EMBL" id="GMA96140.1"/>
    </source>
</evidence>
<feature type="region of interest" description="Disordered" evidence="1">
    <location>
        <begin position="300"/>
        <end position="325"/>
    </location>
</feature>
<name>A0ABQ6K963_9MICO</name>
<evidence type="ECO:0000313" key="3">
    <source>
        <dbReference type="Proteomes" id="UP001157034"/>
    </source>
</evidence>